<feature type="domain" description="F-box" evidence="1">
    <location>
        <begin position="177"/>
        <end position="222"/>
    </location>
</feature>
<dbReference type="AlphaFoldDB" id="A0A0P7ANG8"/>
<dbReference type="SMART" id="SM00256">
    <property type="entry name" value="FBOX"/>
    <property type="match status" value="2"/>
</dbReference>
<evidence type="ECO:0000313" key="3">
    <source>
        <dbReference type="Proteomes" id="UP000050424"/>
    </source>
</evidence>
<dbReference type="EMBL" id="LKCW01000246">
    <property type="protein sequence ID" value="KPM35552.1"/>
    <property type="molecule type" value="Genomic_DNA"/>
</dbReference>
<keyword evidence="3" id="KW-1185">Reference proteome</keyword>
<dbReference type="PROSITE" id="PS50181">
    <property type="entry name" value="FBOX"/>
    <property type="match status" value="2"/>
</dbReference>
<accession>A0A0P7ANG8</accession>
<dbReference type="InterPro" id="IPR036047">
    <property type="entry name" value="F-box-like_dom_sf"/>
</dbReference>
<reference evidence="2 3" key="1">
    <citation type="submission" date="2015-09" db="EMBL/GenBank/DDBJ databases">
        <title>Draft genome of a European isolate of the apple canker pathogen Neonectria ditissima.</title>
        <authorList>
            <person name="Gomez-Cortecero A."/>
            <person name="Harrison R.J."/>
            <person name="Armitage A.D."/>
        </authorList>
    </citation>
    <scope>NUCLEOTIDE SEQUENCE [LARGE SCALE GENOMIC DNA]</scope>
    <source>
        <strain evidence="2 3">R09/05</strain>
    </source>
</reference>
<comment type="caution">
    <text evidence="2">The sequence shown here is derived from an EMBL/GenBank/DDBJ whole genome shotgun (WGS) entry which is preliminary data.</text>
</comment>
<evidence type="ECO:0000259" key="1">
    <source>
        <dbReference type="PROSITE" id="PS50181"/>
    </source>
</evidence>
<gene>
    <name evidence="2" type="ORF">AK830_g11015</name>
</gene>
<sequence>MDSKHVPLRFQRLPFDIHFEVVSFLDFRSALNLTSTCRFFHQTLDIRAILPERALVTFMYERDCADQNRGEDLFACFKCYRLLPKHKFAKKATLDRKGKRGRLFAAQGDRSCFDCSAKNRLYVHLQPISNGKLRYYFCHNCGQYKTKSAKCRGLRFGIDSGSNGGAALCAVKPTGQKSRLETLPTHLLRKVVSFLGFKDVLHLTEVSHTLKETVQPAKWVAIHTRYRFVLDKWTAEVLDLEPDAVRSFPCYSCCRVRPKSKFTDKQIRKANRYPETSWKMRCQACIQQMYRGGRNLMRIEFKRRLMCEICKCLKRGGQTCGGCLELYVKGGIDRRTMYPETTLDHFDGDCGVFFNRLDGIFDAEDWVVAS</sequence>
<dbReference type="OrthoDB" id="5060046at2759"/>
<dbReference type="InterPro" id="IPR001810">
    <property type="entry name" value="F-box_dom"/>
</dbReference>
<protein>
    <recommendedName>
        <fullName evidence="1">F-box domain-containing protein</fullName>
    </recommendedName>
</protein>
<name>A0A0P7ANG8_9HYPO</name>
<evidence type="ECO:0000313" key="2">
    <source>
        <dbReference type="EMBL" id="KPM35552.1"/>
    </source>
</evidence>
<dbReference type="Pfam" id="PF00646">
    <property type="entry name" value="F-box"/>
    <property type="match status" value="2"/>
</dbReference>
<proteinExistence type="predicted"/>
<organism evidence="2 3">
    <name type="scientific">Neonectria ditissima</name>
    <dbReference type="NCBI Taxonomy" id="78410"/>
    <lineage>
        <taxon>Eukaryota</taxon>
        <taxon>Fungi</taxon>
        <taxon>Dikarya</taxon>
        <taxon>Ascomycota</taxon>
        <taxon>Pezizomycotina</taxon>
        <taxon>Sordariomycetes</taxon>
        <taxon>Hypocreomycetidae</taxon>
        <taxon>Hypocreales</taxon>
        <taxon>Nectriaceae</taxon>
        <taxon>Neonectria</taxon>
    </lineage>
</organism>
<feature type="domain" description="F-box" evidence="1">
    <location>
        <begin position="7"/>
        <end position="45"/>
    </location>
</feature>
<dbReference type="SUPFAM" id="SSF81383">
    <property type="entry name" value="F-box domain"/>
    <property type="match status" value="2"/>
</dbReference>
<dbReference type="CDD" id="cd09917">
    <property type="entry name" value="F-box_SF"/>
    <property type="match status" value="1"/>
</dbReference>
<dbReference type="Proteomes" id="UP000050424">
    <property type="component" value="Unassembled WGS sequence"/>
</dbReference>